<name>A0A518H6W9_9BACT</name>
<evidence type="ECO:0000259" key="3">
    <source>
        <dbReference type="PROSITE" id="PS51352"/>
    </source>
</evidence>
<dbReference type="PROSITE" id="PS50222">
    <property type="entry name" value="EF_HAND_2"/>
    <property type="match status" value="1"/>
</dbReference>
<evidence type="ECO:0000313" key="5">
    <source>
        <dbReference type="Proteomes" id="UP000317835"/>
    </source>
</evidence>
<dbReference type="InterPro" id="IPR011992">
    <property type="entry name" value="EF-hand-dom_pair"/>
</dbReference>
<protein>
    <submittedName>
        <fullName evidence="4">Iodothyronine deiodinase</fullName>
    </submittedName>
</protein>
<dbReference type="Pfam" id="PF00837">
    <property type="entry name" value="T4_deiodinase"/>
    <property type="match status" value="1"/>
</dbReference>
<dbReference type="Proteomes" id="UP000317835">
    <property type="component" value="Chromosome"/>
</dbReference>
<reference evidence="4 5" key="1">
    <citation type="submission" date="2019-02" db="EMBL/GenBank/DDBJ databases">
        <title>Deep-cultivation of Planctomycetes and their phenomic and genomic characterization uncovers novel biology.</title>
        <authorList>
            <person name="Wiegand S."/>
            <person name="Jogler M."/>
            <person name="Boedeker C."/>
            <person name="Pinto D."/>
            <person name="Vollmers J."/>
            <person name="Rivas-Marin E."/>
            <person name="Kohn T."/>
            <person name="Peeters S.H."/>
            <person name="Heuer A."/>
            <person name="Rast P."/>
            <person name="Oberbeckmann S."/>
            <person name="Bunk B."/>
            <person name="Jeske O."/>
            <person name="Meyerdierks A."/>
            <person name="Storesund J.E."/>
            <person name="Kallscheuer N."/>
            <person name="Luecker S."/>
            <person name="Lage O.M."/>
            <person name="Pohl T."/>
            <person name="Merkel B.J."/>
            <person name="Hornburger P."/>
            <person name="Mueller R.-W."/>
            <person name="Bruemmer F."/>
            <person name="Labrenz M."/>
            <person name="Spormann A.M."/>
            <person name="Op den Camp H."/>
            <person name="Overmann J."/>
            <person name="Amann R."/>
            <person name="Jetten M.S.M."/>
            <person name="Mascher T."/>
            <person name="Medema M.H."/>
            <person name="Devos D.P."/>
            <person name="Kaster A.-K."/>
            <person name="Ovreas L."/>
            <person name="Rohde M."/>
            <person name="Galperin M.Y."/>
            <person name="Jogler C."/>
        </authorList>
    </citation>
    <scope>NUCLEOTIDE SEQUENCE [LARGE SCALE GENOMIC DNA]</scope>
    <source>
        <strain evidence="4 5">ElP</strain>
    </source>
</reference>
<organism evidence="4 5">
    <name type="scientific">Tautonia plasticadhaerens</name>
    <dbReference type="NCBI Taxonomy" id="2527974"/>
    <lineage>
        <taxon>Bacteria</taxon>
        <taxon>Pseudomonadati</taxon>
        <taxon>Planctomycetota</taxon>
        <taxon>Planctomycetia</taxon>
        <taxon>Isosphaerales</taxon>
        <taxon>Isosphaeraceae</taxon>
        <taxon>Tautonia</taxon>
    </lineage>
</organism>
<dbReference type="Gene3D" id="1.10.238.10">
    <property type="entry name" value="EF-hand"/>
    <property type="match status" value="1"/>
</dbReference>
<dbReference type="InterPro" id="IPR036249">
    <property type="entry name" value="Thioredoxin-like_sf"/>
</dbReference>
<dbReference type="GO" id="GO:0004800">
    <property type="term" value="F:thyroxine 5'-deiodinase activity"/>
    <property type="evidence" value="ECO:0007669"/>
    <property type="project" value="InterPro"/>
</dbReference>
<dbReference type="PROSITE" id="PS00018">
    <property type="entry name" value="EF_HAND_1"/>
    <property type="match status" value="2"/>
</dbReference>
<dbReference type="InterPro" id="IPR013766">
    <property type="entry name" value="Thioredoxin_domain"/>
</dbReference>
<dbReference type="SUPFAM" id="SSF52833">
    <property type="entry name" value="Thioredoxin-like"/>
    <property type="match status" value="1"/>
</dbReference>
<gene>
    <name evidence="4" type="ORF">ElP_45410</name>
</gene>
<feature type="region of interest" description="Disordered" evidence="1">
    <location>
        <begin position="428"/>
        <end position="451"/>
    </location>
</feature>
<dbReference type="InterPro" id="IPR000643">
    <property type="entry name" value="Iodothyronine_deiodinase"/>
</dbReference>
<dbReference type="KEGG" id="tpla:ElP_45410"/>
<dbReference type="Gene3D" id="3.40.30.10">
    <property type="entry name" value="Glutaredoxin"/>
    <property type="match status" value="1"/>
</dbReference>
<evidence type="ECO:0000256" key="1">
    <source>
        <dbReference type="SAM" id="MobiDB-lite"/>
    </source>
</evidence>
<dbReference type="NCBIfam" id="NF038285">
    <property type="entry name" value="deiodinase_rel"/>
    <property type="match status" value="1"/>
</dbReference>
<evidence type="ECO:0000259" key="2">
    <source>
        <dbReference type="PROSITE" id="PS50222"/>
    </source>
</evidence>
<evidence type="ECO:0000313" key="4">
    <source>
        <dbReference type="EMBL" id="QDV36613.1"/>
    </source>
</evidence>
<dbReference type="AlphaFoldDB" id="A0A518H6W9"/>
<accession>A0A518H6W9</accession>
<dbReference type="OrthoDB" id="213507at2"/>
<keyword evidence="5" id="KW-1185">Reference proteome</keyword>
<dbReference type="PROSITE" id="PS51352">
    <property type="entry name" value="THIOREDOXIN_2"/>
    <property type="match status" value="1"/>
</dbReference>
<dbReference type="GO" id="GO:0005509">
    <property type="term" value="F:calcium ion binding"/>
    <property type="evidence" value="ECO:0007669"/>
    <property type="project" value="InterPro"/>
</dbReference>
<dbReference type="SUPFAM" id="SSF47473">
    <property type="entry name" value="EF-hand"/>
    <property type="match status" value="1"/>
</dbReference>
<feature type="domain" description="EF-hand" evidence="2">
    <location>
        <begin position="172"/>
        <end position="196"/>
    </location>
</feature>
<dbReference type="EMBL" id="CP036426">
    <property type="protein sequence ID" value="QDV36613.1"/>
    <property type="molecule type" value="Genomic_DNA"/>
</dbReference>
<dbReference type="InterPro" id="IPR002048">
    <property type="entry name" value="EF_hand_dom"/>
</dbReference>
<dbReference type="RefSeq" id="WP_145273155.1">
    <property type="nucleotide sequence ID" value="NZ_CP036426.1"/>
</dbReference>
<sequence length="451" mass="48881">MRRTPETGPRATSTPVRIAIAALAVAILAPPSIAQDPGDGRSAGLSPEAREFWDSDLSSRLGDWIDGRMESTPSGERPEWLLMFADILQGRQLDAADGWFSRPTGGTRYGWDWTRERFDGDGDGVVAAREWTGPAEDFGLVDADGDRVLTGADFEWPEHALAGGPGVALYYLADADANGKVTRAEFLQLFDRLDGGGIGFLSRDELKGAFDPGTMNRLMMAGGIKGGGPPPNPNGPSKSTLVRGLFSQEIGSLWPGPGVDEPAPDFTLPSVDGDRDVTLSSYQERTGKPVVLIFGNFTCGPFRSQAGNVEKLYRRYRDRVGFLLVYVREAHPTDGWHMFDNFRQGYNLDQPTTFGRRVEVAQQCRATLDLDIPMLVDAIDDPVGTLYSGMPARLYLIDRDGRVAFKSGRGPFGFKPEELEQAIALMQSSEASTAPGNGDEGMEVEGPGPQG</sequence>
<proteinExistence type="predicted"/>
<dbReference type="InterPro" id="IPR018247">
    <property type="entry name" value="EF_Hand_1_Ca_BS"/>
</dbReference>
<dbReference type="PANTHER" id="PTHR11781">
    <property type="entry name" value="IODOTHYRONINE DEIODINASE"/>
    <property type="match status" value="1"/>
</dbReference>
<dbReference type="PANTHER" id="PTHR11781:SF22">
    <property type="entry name" value="TYPE I IODOTHYRONINE DEIODINASE"/>
    <property type="match status" value="1"/>
</dbReference>
<feature type="domain" description="Thioredoxin" evidence="3">
    <location>
        <begin position="257"/>
        <end position="428"/>
    </location>
</feature>